<dbReference type="InterPro" id="IPR047296">
    <property type="entry name" value="GIY-YIG_UvrC_Cho"/>
</dbReference>
<dbReference type="InterPro" id="IPR050066">
    <property type="entry name" value="UvrABC_protein_C"/>
</dbReference>
<keyword evidence="8" id="KW-1185">Reference proteome</keyword>
<evidence type="ECO:0000256" key="1">
    <source>
        <dbReference type="ARBA" id="ARBA00022490"/>
    </source>
</evidence>
<dbReference type="STRING" id="214095.RU97_GL002583"/>
<evidence type="ECO:0000313" key="8">
    <source>
        <dbReference type="Proteomes" id="UP000181884"/>
    </source>
</evidence>
<dbReference type="Proteomes" id="UP000181884">
    <property type="component" value="Unassembled WGS sequence"/>
</dbReference>
<feature type="domain" description="GIY-YIG" evidence="6">
    <location>
        <begin position="16"/>
        <end position="95"/>
    </location>
</feature>
<dbReference type="GO" id="GO:0009380">
    <property type="term" value="C:excinuclease repair complex"/>
    <property type="evidence" value="ECO:0007669"/>
    <property type="project" value="TreeGrafter"/>
</dbReference>
<name>A0A1L8RCW8_9ENTE</name>
<keyword evidence="2" id="KW-0227">DNA damage</keyword>
<dbReference type="SMART" id="SM00465">
    <property type="entry name" value="GIYc"/>
    <property type="match status" value="1"/>
</dbReference>
<gene>
    <name evidence="7" type="ORF">RU97_GL002583</name>
</gene>
<protein>
    <recommendedName>
        <fullName evidence="6">GIY-YIG domain-containing protein</fullName>
    </recommendedName>
</protein>
<dbReference type="AlphaFoldDB" id="A0A1L8RCW8"/>
<evidence type="ECO:0000256" key="4">
    <source>
        <dbReference type="ARBA" id="ARBA00022881"/>
    </source>
</evidence>
<proteinExistence type="predicted"/>
<organism evidence="7 8">
    <name type="scientific">Enterococcus canis</name>
    <dbReference type="NCBI Taxonomy" id="214095"/>
    <lineage>
        <taxon>Bacteria</taxon>
        <taxon>Bacillati</taxon>
        <taxon>Bacillota</taxon>
        <taxon>Bacilli</taxon>
        <taxon>Lactobacillales</taxon>
        <taxon>Enterococcaceae</taxon>
        <taxon>Enterococcus</taxon>
    </lineage>
</organism>
<dbReference type="InterPro" id="IPR000305">
    <property type="entry name" value="GIY-YIG_endonuc"/>
</dbReference>
<evidence type="ECO:0000313" key="7">
    <source>
        <dbReference type="EMBL" id="OJG17575.1"/>
    </source>
</evidence>
<dbReference type="CDD" id="cd10434">
    <property type="entry name" value="GIY-YIG_UvrC_Cho"/>
    <property type="match status" value="1"/>
</dbReference>
<dbReference type="GO" id="GO:0004518">
    <property type="term" value="F:nuclease activity"/>
    <property type="evidence" value="ECO:0007669"/>
    <property type="project" value="UniProtKB-KW"/>
</dbReference>
<dbReference type="GO" id="GO:0006289">
    <property type="term" value="P:nucleotide-excision repair"/>
    <property type="evidence" value="ECO:0007669"/>
    <property type="project" value="InterPro"/>
</dbReference>
<dbReference type="SUPFAM" id="SSF82771">
    <property type="entry name" value="GIY-YIG endonuclease"/>
    <property type="match status" value="1"/>
</dbReference>
<evidence type="ECO:0000256" key="2">
    <source>
        <dbReference type="ARBA" id="ARBA00022763"/>
    </source>
</evidence>
<comment type="caution">
    <text evidence="7">The sequence shown here is derived from an EMBL/GenBank/DDBJ whole genome shotgun (WGS) entry which is preliminary data.</text>
</comment>
<accession>A0A1L8RCW8</accession>
<dbReference type="EMBL" id="JXKH01000008">
    <property type="protein sequence ID" value="OJG17575.1"/>
    <property type="molecule type" value="Genomic_DNA"/>
</dbReference>
<evidence type="ECO:0000259" key="6">
    <source>
        <dbReference type="PROSITE" id="PS50164"/>
    </source>
</evidence>
<dbReference type="FunFam" id="3.40.1440.10:FF:000001">
    <property type="entry name" value="UvrABC system protein C"/>
    <property type="match status" value="1"/>
</dbReference>
<keyword evidence="3" id="KW-0228">DNA excision</keyword>
<keyword evidence="4" id="KW-0267">Excision nuclease</keyword>
<keyword evidence="5" id="KW-0234">DNA repair</keyword>
<keyword evidence="1" id="KW-0963">Cytoplasm</keyword>
<dbReference type="InterPro" id="IPR035901">
    <property type="entry name" value="GIY-YIG_endonuc_sf"/>
</dbReference>
<dbReference type="PANTHER" id="PTHR30562:SF1">
    <property type="entry name" value="UVRABC SYSTEM PROTEIN C"/>
    <property type="match status" value="1"/>
</dbReference>
<evidence type="ECO:0000256" key="3">
    <source>
        <dbReference type="ARBA" id="ARBA00022769"/>
    </source>
</evidence>
<dbReference type="PANTHER" id="PTHR30562">
    <property type="entry name" value="UVRC/OXIDOREDUCTASE"/>
    <property type="match status" value="1"/>
</dbReference>
<evidence type="ECO:0000256" key="5">
    <source>
        <dbReference type="ARBA" id="ARBA00023204"/>
    </source>
</evidence>
<sequence length="317" mass="37512">MVKKMNLKEKAHQLPARPGVYFMRDKAGEILYVGKAKRLNKRVISYFLPSTPQSRKNQRMIFHIHDFTYQVVDTELEALLLEQQMIAKLHPPYNRMMNYAERYHYIQFLEELQITAAPDQHSFGPFAMYKQIPEWIRIMNDLYDLPDKRWQMPVARALHEKRRALLPPLSADSRETEIRQVLTGSDAAIQRITFQQEQAIQQQAFEWAQALEEDKKLLRRFRKQSHAIQEILQPKPRYLYDKMDKERRKVFLVYQGKIVAGKVLHKNQDFAVAIFAETALPPVETFIPLSELDNRLIIARYLEQAELTKNTSYHQLT</sequence>
<dbReference type="PROSITE" id="PS50164">
    <property type="entry name" value="GIY_YIG"/>
    <property type="match status" value="1"/>
</dbReference>
<dbReference type="Pfam" id="PF01541">
    <property type="entry name" value="GIY-YIG"/>
    <property type="match status" value="1"/>
</dbReference>
<reference evidence="7 8" key="1">
    <citation type="submission" date="2014-12" db="EMBL/GenBank/DDBJ databases">
        <title>Draft genome sequences of 29 type strains of Enterococci.</title>
        <authorList>
            <person name="Zhong Z."/>
            <person name="Sun Z."/>
            <person name="Liu W."/>
            <person name="Zhang W."/>
            <person name="Zhang H."/>
        </authorList>
    </citation>
    <scope>NUCLEOTIDE SEQUENCE [LARGE SCALE GENOMIC DNA]</scope>
    <source>
        <strain evidence="7 8">DSM 17029</strain>
    </source>
</reference>
<dbReference type="Gene3D" id="3.40.1440.10">
    <property type="entry name" value="GIY-YIG endonuclease"/>
    <property type="match status" value="1"/>
</dbReference>